<feature type="transmembrane region" description="Helical" evidence="1">
    <location>
        <begin position="79"/>
        <end position="102"/>
    </location>
</feature>
<proteinExistence type="predicted"/>
<comment type="caution">
    <text evidence="2">The sequence shown here is derived from an EMBL/GenBank/DDBJ whole genome shotgun (WGS) entry which is preliminary data.</text>
</comment>
<keyword evidence="1" id="KW-1133">Transmembrane helix</keyword>
<organism evidence="2 3">
    <name type="scientific">Herpetosiphon gulosus</name>
    <dbReference type="NCBI Taxonomy" id="1973496"/>
    <lineage>
        <taxon>Bacteria</taxon>
        <taxon>Bacillati</taxon>
        <taxon>Chloroflexota</taxon>
        <taxon>Chloroflexia</taxon>
        <taxon>Herpetosiphonales</taxon>
        <taxon>Herpetosiphonaceae</taxon>
        <taxon>Herpetosiphon</taxon>
    </lineage>
</organism>
<gene>
    <name evidence="2" type="ORF">Hgul01_04422</name>
</gene>
<keyword evidence="1" id="KW-0472">Membrane</keyword>
<sequence length="104" mass="12130">MSGMQLFLTALILAGNVLWWLRGVRLTEDWFFGQWLSQRWQVELRRSERFKGKTWEIHPNDVNKISAGKRTAFQVIQSVFPLISAIPTIFSIFLITWVAAMFGQ</sequence>
<keyword evidence="1" id="KW-0812">Transmembrane</keyword>
<accession>A0ABP9X5C6</accession>
<dbReference type="EMBL" id="BAABRU010000020">
    <property type="protein sequence ID" value="GAA5530602.1"/>
    <property type="molecule type" value="Genomic_DNA"/>
</dbReference>
<evidence type="ECO:0000313" key="3">
    <source>
        <dbReference type="Proteomes" id="UP001428290"/>
    </source>
</evidence>
<keyword evidence="3" id="KW-1185">Reference proteome</keyword>
<dbReference type="Proteomes" id="UP001428290">
    <property type="component" value="Unassembled WGS sequence"/>
</dbReference>
<evidence type="ECO:0000313" key="2">
    <source>
        <dbReference type="EMBL" id="GAA5530602.1"/>
    </source>
</evidence>
<reference evidence="2 3" key="1">
    <citation type="submission" date="2024-02" db="EMBL/GenBank/DDBJ databases">
        <title>Herpetosiphon gulosus NBRC 112829.</title>
        <authorList>
            <person name="Ichikawa N."/>
            <person name="Katano-Makiyama Y."/>
            <person name="Hidaka K."/>
        </authorList>
    </citation>
    <scope>NUCLEOTIDE SEQUENCE [LARGE SCALE GENOMIC DNA]</scope>
    <source>
        <strain evidence="2 3">NBRC 112829</strain>
    </source>
</reference>
<protein>
    <submittedName>
        <fullName evidence="2">Uncharacterized protein</fullName>
    </submittedName>
</protein>
<dbReference type="RefSeq" id="WP_345724202.1">
    <property type="nucleotide sequence ID" value="NZ_BAABRU010000020.1"/>
</dbReference>
<name>A0ABP9X5C6_9CHLR</name>
<evidence type="ECO:0000256" key="1">
    <source>
        <dbReference type="SAM" id="Phobius"/>
    </source>
</evidence>